<dbReference type="EMBL" id="UINC01084349">
    <property type="protein sequence ID" value="SVC30915.1"/>
    <property type="molecule type" value="Genomic_DNA"/>
</dbReference>
<gene>
    <name evidence="2" type="ORF">METZ01_LOCUS283769</name>
</gene>
<evidence type="ECO:0000313" key="2">
    <source>
        <dbReference type="EMBL" id="SVC30915.1"/>
    </source>
</evidence>
<accession>A0A382L525</accession>
<evidence type="ECO:0000256" key="1">
    <source>
        <dbReference type="SAM" id="Phobius"/>
    </source>
</evidence>
<feature type="transmembrane region" description="Helical" evidence="1">
    <location>
        <begin position="6"/>
        <end position="28"/>
    </location>
</feature>
<protein>
    <submittedName>
        <fullName evidence="2">Uncharacterized protein</fullName>
    </submittedName>
</protein>
<keyword evidence="1" id="KW-0812">Transmembrane</keyword>
<keyword evidence="1" id="KW-0472">Membrane</keyword>
<sequence length="30" mass="3529">MPYWITVMYVMIMPLMIVLRTVPVYGVVVL</sequence>
<name>A0A382L525_9ZZZZ</name>
<reference evidence="2" key="1">
    <citation type="submission" date="2018-05" db="EMBL/GenBank/DDBJ databases">
        <authorList>
            <person name="Lanie J.A."/>
            <person name="Ng W.-L."/>
            <person name="Kazmierczak K.M."/>
            <person name="Andrzejewski T.M."/>
            <person name="Davidsen T.M."/>
            <person name="Wayne K.J."/>
            <person name="Tettelin H."/>
            <person name="Glass J.I."/>
            <person name="Rusch D."/>
            <person name="Podicherti R."/>
            <person name="Tsui H.-C.T."/>
            <person name="Winkler M.E."/>
        </authorList>
    </citation>
    <scope>NUCLEOTIDE SEQUENCE</scope>
</reference>
<proteinExistence type="predicted"/>
<keyword evidence="1" id="KW-1133">Transmembrane helix</keyword>
<dbReference type="AlphaFoldDB" id="A0A382L525"/>
<organism evidence="2">
    <name type="scientific">marine metagenome</name>
    <dbReference type="NCBI Taxonomy" id="408172"/>
    <lineage>
        <taxon>unclassified sequences</taxon>
        <taxon>metagenomes</taxon>
        <taxon>ecological metagenomes</taxon>
    </lineage>
</organism>